<dbReference type="Proteomes" id="UP000030764">
    <property type="component" value="Unassembled WGS sequence"/>
</dbReference>
<sequence length="69" mass="7229">MTDDTVGNFSSTRSATVVIVSKGGCAQHGKIAQAKGGRFCMNSSLRNSSLPAGNESETKAHTCYNTAIY</sequence>
<evidence type="ECO:0000313" key="3">
    <source>
        <dbReference type="Proteomes" id="UP000030764"/>
    </source>
</evidence>
<dbReference type="Proteomes" id="UP000030758">
    <property type="component" value="Unassembled WGS sequence"/>
</dbReference>
<keyword evidence="3" id="KW-1185">Reference proteome</keyword>
<accession>A0A085MAT8</accession>
<reference evidence="1 3" key="1">
    <citation type="journal article" date="2014" name="Nat. Genet.">
        <title>Genome and transcriptome of the porcine whipworm Trichuris suis.</title>
        <authorList>
            <person name="Jex A.R."/>
            <person name="Nejsum P."/>
            <person name="Schwarz E.M."/>
            <person name="Hu L."/>
            <person name="Young N.D."/>
            <person name="Hall R.S."/>
            <person name="Korhonen P.K."/>
            <person name="Liao S."/>
            <person name="Thamsborg S."/>
            <person name="Xia J."/>
            <person name="Xu P."/>
            <person name="Wang S."/>
            <person name="Scheerlinck J.P."/>
            <person name="Hofmann A."/>
            <person name="Sternberg P.W."/>
            <person name="Wang J."/>
            <person name="Gasser R.B."/>
        </authorList>
    </citation>
    <scope>NUCLEOTIDE SEQUENCE [LARGE SCALE GENOMIC DNA]</scope>
    <source>
        <strain evidence="2">DCEP-RM93F</strain>
        <strain evidence="1">DCEP-RM93M</strain>
    </source>
</reference>
<evidence type="ECO:0000313" key="2">
    <source>
        <dbReference type="EMBL" id="KFD73108.1"/>
    </source>
</evidence>
<gene>
    <name evidence="1" type="ORF">M513_04876</name>
    <name evidence="2" type="ORF">M514_04876</name>
</gene>
<proteinExistence type="predicted"/>
<dbReference type="EMBL" id="KL363209">
    <property type="protein sequence ID" value="KFD54334.1"/>
    <property type="molecule type" value="Genomic_DNA"/>
</dbReference>
<dbReference type="AlphaFoldDB" id="A0A085MAT8"/>
<organism evidence="1 3">
    <name type="scientific">Trichuris suis</name>
    <name type="common">pig whipworm</name>
    <dbReference type="NCBI Taxonomy" id="68888"/>
    <lineage>
        <taxon>Eukaryota</taxon>
        <taxon>Metazoa</taxon>
        <taxon>Ecdysozoa</taxon>
        <taxon>Nematoda</taxon>
        <taxon>Enoplea</taxon>
        <taxon>Dorylaimia</taxon>
        <taxon>Trichinellida</taxon>
        <taxon>Trichuridae</taxon>
        <taxon>Trichuris</taxon>
    </lineage>
</organism>
<protein>
    <submittedName>
        <fullName evidence="1">Uncharacterized protein</fullName>
    </submittedName>
</protein>
<name>A0A085MAT8_9BILA</name>
<dbReference type="EMBL" id="KL367474">
    <property type="protein sequence ID" value="KFD73108.1"/>
    <property type="molecule type" value="Genomic_DNA"/>
</dbReference>
<evidence type="ECO:0000313" key="1">
    <source>
        <dbReference type="EMBL" id="KFD54334.1"/>
    </source>
</evidence>